<dbReference type="CDD" id="cd00610">
    <property type="entry name" value="OAT_like"/>
    <property type="match status" value="1"/>
</dbReference>
<sequence>MLTDKGQNDAEAHLRALDQRHTLHPWTHFDSFEREGAMVVESGEGCYLKDANGKSYLDAVGGMWCTNIGLGRKEMAQTIAEQVEKLAYSSTFVDMTNGPSALLAEKLASLTPGDLNRMHFTTGGSTAVDSAYRLVGFYNYCRGKPEKTHIIARDQAYHGSTFVTMSIGNKAADKVTEFQYLRDGIHHISAPHHYRAEGNPSEENFTDQLIAEFEAKIAEIGADKVGAFFAEPIQASGGVLVPPKGYLKRMWEVCQKHDILFLADEVVTAFGRLGHFFASEDEFGVVPDIITTAKGLSSGYLPMGAMIYSDRIHDVISQGDENRWFTSGYTYSGHPVCCAAALKNIEIMEREDLMQNATEVGAYFEEQLNTLNDLEIVGNVRGRKLMMCVENVKDKASKELFPDEVDIGKRIAITAEGLGLLVRPIGHLNVMSPPLTLTRKDVDFLVETLRASIVEVTKQLRAEGHL</sequence>
<dbReference type="InterPro" id="IPR049704">
    <property type="entry name" value="Aminotrans_3_PPA_site"/>
</dbReference>
<dbReference type="FunFam" id="3.40.640.10:FF:000014">
    <property type="entry name" value="Adenosylmethionine-8-amino-7-oxononanoate aminotransferase, probable"/>
    <property type="match status" value="1"/>
</dbReference>
<dbReference type="NCBIfam" id="NF005447">
    <property type="entry name" value="PRK07036.1"/>
    <property type="match status" value="1"/>
</dbReference>
<comment type="cofactor">
    <cofactor evidence="1">
        <name>pyridoxal 5'-phosphate</name>
        <dbReference type="ChEBI" id="CHEBI:597326"/>
    </cofactor>
</comment>
<dbReference type="GO" id="GO:0008483">
    <property type="term" value="F:transaminase activity"/>
    <property type="evidence" value="ECO:0007669"/>
    <property type="project" value="UniProtKB-KW"/>
</dbReference>
<dbReference type="GO" id="GO:0030170">
    <property type="term" value="F:pyridoxal phosphate binding"/>
    <property type="evidence" value="ECO:0007669"/>
    <property type="project" value="InterPro"/>
</dbReference>
<organism evidence="7 8">
    <name type="scientific">Neptunicoccus cionae</name>
    <dbReference type="NCBI Taxonomy" id="2035344"/>
    <lineage>
        <taxon>Bacteria</taxon>
        <taxon>Pseudomonadati</taxon>
        <taxon>Pseudomonadota</taxon>
        <taxon>Alphaproteobacteria</taxon>
        <taxon>Rhodobacterales</taxon>
        <taxon>Paracoccaceae</taxon>
        <taxon>Neptunicoccus</taxon>
    </lineage>
</organism>
<reference evidence="7" key="2">
    <citation type="submission" date="2020-09" db="EMBL/GenBank/DDBJ databases">
        <authorList>
            <person name="Sun Q."/>
            <person name="Zhou Y."/>
        </authorList>
    </citation>
    <scope>NUCLEOTIDE SEQUENCE</scope>
    <source>
        <strain evidence="7">CGMCC 1.15880</strain>
    </source>
</reference>
<dbReference type="RefSeq" id="WP_188673371.1">
    <property type="nucleotide sequence ID" value="NZ_BMKA01000002.1"/>
</dbReference>
<name>A0A916VQ17_9RHOB</name>
<keyword evidence="5 6" id="KW-0663">Pyridoxal phosphate</keyword>
<dbReference type="Gene3D" id="3.90.1150.10">
    <property type="entry name" value="Aspartate Aminotransferase, domain 1"/>
    <property type="match status" value="1"/>
</dbReference>
<keyword evidence="8" id="KW-1185">Reference proteome</keyword>
<protein>
    <submittedName>
        <fullName evidence="7">Aspartate aminotransferase family protein</fullName>
    </submittedName>
</protein>
<comment type="caution">
    <text evidence="7">The sequence shown here is derived from an EMBL/GenBank/DDBJ whole genome shotgun (WGS) entry which is preliminary data.</text>
</comment>
<comment type="similarity">
    <text evidence="2 6">Belongs to the class-III pyridoxal-phosphate-dependent aminotransferase family.</text>
</comment>
<dbReference type="PIRSF" id="PIRSF000521">
    <property type="entry name" value="Transaminase_4ab_Lys_Orn"/>
    <property type="match status" value="1"/>
</dbReference>
<accession>A0A916VQ17</accession>
<dbReference type="PROSITE" id="PS00600">
    <property type="entry name" value="AA_TRANSFER_CLASS_3"/>
    <property type="match status" value="1"/>
</dbReference>
<dbReference type="PANTHER" id="PTHR43094:SF1">
    <property type="entry name" value="AMINOTRANSFERASE CLASS-III"/>
    <property type="match status" value="1"/>
</dbReference>
<evidence type="ECO:0000256" key="3">
    <source>
        <dbReference type="ARBA" id="ARBA00022576"/>
    </source>
</evidence>
<keyword evidence="4" id="KW-0808">Transferase</keyword>
<dbReference type="Proteomes" id="UP000628017">
    <property type="component" value="Unassembled WGS sequence"/>
</dbReference>
<dbReference type="InterPro" id="IPR005814">
    <property type="entry name" value="Aminotrans_3"/>
</dbReference>
<proteinExistence type="inferred from homology"/>
<dbReference type="AlphaFoldDB" id="A0A916VQ17"/>
<dbReference type="Gene3D" id="3.40.640.10">
    <property type="entry name" value="Type I PLP-dependent aspartate aminotransferase-like (Major domain)"/>
    <property type="match status" value="1"/>
</dbReference>
<evidence type="ECO:0000313" key="7">
    <source>
        <dbReference type="EMBL" id="GGA17063.1"/>
    </source>
</evidence>
<reference evidence="7" key="1">
    <citation type="journal article" date="2014" name="Int. J. Syst. Evol. Microbiol.">
        <title>Complete genome sequence of Corynebacterium casei LMG S-19264T (=DSM 44701T), isolated from a smear-ripened cheese.</title>
        <authorList>
            <consortium name="US DOE Joint Genome Institute (JGI-PGF)"/>
            <person name="Walter F."/>
            <person name="Albersmeier A."/>
            <person name="Kalinowski J."/>
            <person name="Ruckert C."/>
        </authorList>
    </citation>
    <scope>NUCLEOTIDE SEQUENCE</scope>
    <source>
        <strain evidence="7">CGMCC 1.15880</strain>
    </source>
</reference>
<evidence type="ECO:0000256" key="6">
    <source>
        <dbReference type="RuleBase" id="RU003560"/>
    </source>
</evidence>
<dbReference type="GO" id="GO:0005829">
    <property type="term" value="C:cytosol"/>
    <property type="evidence" value="ECO:0007669"/>
    <property type="project" value="TreeGrafter"/>
</dbReference>
<dbReference type="InterPro" id="IPR015421">
    <property type="entry name" value="PyrdxlP-dep_Trfase_major"/>
</dbReference>
<evidence type="ECO:0000256" key="4">
    <source>
        <dbReference type="ARBA" id="ARBA00022679"/>
    </source>
</evidence>
<evidence type="ECO:0000256" key="2">
    <source>
        <dbReference type="ARBA" id="ARBA00008954"/>
    </source>
</evidence>
<dbReference type="SUPFAM" id="SSF53383">
    <property type="entry name" value="PLP-dependent transferases"/>
    <property type="match status" value="1"/>
</dbReference>
<evidence type="ECO:0000256" key="1">
    <source>
        <dbReference type="ARBA" id="ARBA00001933"/>
    </source>
</evidence>
<keyword evidence="3 7" id="KW-0032">Aminotransferase</keyword>
<dbReference type="PANTHER" id="PTHR43094">
    <property type="entry name" value="AMINOTRANSFERASE"/>
    <property type="match status" value="1"/>
</dbReference>
<evidence type="ECO:0000313" key="8">
    <source>
        <dbReference type="Proteomes" id="UP000628017"/>
    </source>
</evidence>
<gene>
    <name evidence="7" type="ORF">GCM10011498_17040</name>
</gene>
<dbReference type="InterPro" id="IPR015422">
    <property type="entry name" value="PyrdxlP-dep_Trfase_small"/>
</dbReference>
<dbReference type="EMBL" id="BMKA01000002">
    <property type="protein sequence ID" value="GGA17063.1"/>
    <property type="molecule type" value="Genomic_DNA"/>
</dbReference>
<dbReference type="Pfam" id="PF00202">
    <property type="entry name" value="Aminotran_3"/>
    <property type="match status" value="1"/>
</dbReference>
<dbReference type="InterPro" id="IPR015424">
    <property type="entry name" value="PyrdxlP-dep_Trfase"/>
</dbReference>
<evidence type="ECO:0000256" key="5">
    <source>
        <dbReference type="ARBA" id="ARBA00022898"/>
    </source>
</evidence>